<protein>
    <submittedName>
        <fullName evidence="1">Uncharacterized protein</fullName>
    </submittedName>
</protein>
<accession>A0A0E9P7X1</accession>
<reference evidence="1" key="1">
    <citation type="submission" date="2014-11" db="EMBL/GenBank/DDBJ databases">
        <authorList>
            <person name="Amaro Gonzalez C."/>
        </authorList>
    </citation>
    <scope>NUCLEOTIDE SEQUENCE</scope>
</reference>
<reference evidence="1" key="2">
    <citation type="journal article" date="2015" name="Fish Shellfish Immunol.">
        <title>Early steps in the European eel (Anguilla anguilla)-Vibrio vulnificus interaction in the gills: Role of the RtxA13 toxin.</title>
        <authorList>
            <person name="Callol A."/>
            <person name="Pajuelo D."/>
            <person name="Ebbesson L."/>
            <person name="Teles M."/>
            <person name="MacKenzie S."/>
            <person name="Amaro C."/>
        </authorList>
    </citation>
    <scope>NUCLEOTIDE SEQUENCE</scope>
</reference>
<dbReference type="EMBL" id="GBXM01107968">
    <property type="protein sequence ID" value="JAH00609.1"/>
    <property type="molecule type" value="Transcribed_RNA"/>
</dbReference>
<organism evidence="1">
    <name type="scientific">Anguilla anguilla</name>
    <name type="common">European freshwater eel</name>
    <name type="synonym">Muraena anguilla</name>
    <dbReference type="NCBI Taxonomy" id="7936"/>
    <lineage>
        <taxon>Eukaryota</taxon>
        <taxon>Metazoa</taxon>
        <taxon>Chordata</taxon>
        <taxon>Craniata</taxon>
        <taxon>Vertebrata</taxon>
        <taxon>Euteleostomi</taxon>
        <taxon>Actinopterygii</taxon>
        <taxon>Neopterygii</taxon>
        <taxon>Teleostei</taxon>
        <taxon>Anguilliformes</taxon>
        <taxon>Anguillidae</taxon>
        <taxon>Anguilla</taxon>
    </lineage>
</organism>
<dbReference type="AlphaFoldDB" id="A0A0E9P7X1"/>
<evidence type="ECO:0000313" key="1">
    <source>
        <dbReference type="EMBL" id="JAH00609.1"/>
    </source>
</evidence>
<name>A0A0E9P7X1_ANGAN</name>
<proteinExistence type="predicted"/>
<sequence>MVQPQNHSQELERTSEKSITMTHMFLQCFIQWKNNKSTMIYTLKCKKSCKTFQQQY</sequence>